<reference evidence="15" key="1">
    <citation type="submission" date="2022-10" db="EMBL/GenBank/DDBJ databases">
        <authorList>
            <person name="Yue Y."/>
        </authorList>
    </citation>
    <scope>NUCLEOTIDE SEQUENCE</scope>
    <source>
        <strain evidence="15">Z654</strain>
    </source>
</reference>
<evidence type="ECO:0000256" key="11">
    <source>
        <dbReference type="SAM" id="MobiDB-lite"/>
    </source>
</evidence>
<dbReference type="PRINTS" id="PR00954">
    <property type="entry name" value="FLGMOTORFLIG"/>
</dbReference>
<keyword evidence="15" id="KW-0282">Flagellum</keyword>
<dbReference type="PANTHER" id="PTHR30534:SF0">
    <property type="entry name" value="FLAGELLAR MOTOR SWITCH PROTEIN FLIG"/>
    <property type="match status" value="1"/>
</dbReference>
<dbReference type="PANTHER" id="PTHR30534">
    <property type="entry name" value="FLAGELLAR MOTOR SWITCH PROTEIN FLIG"/>
    <property type="match status" value="1"/>
</dbReference>
<dbReference type="GO" id="GO:0003774">
    <property type="term" value="F:cytoskeletal motor activity"/>
    <property type="evidence" value="ECO:0007669"/>
    <property type="project" value="InterPro"/>
</dbReference>
<feature type="domain" description="Flagellar motor switch protein FliG N-terminal" evidence="14">
    <location>
        <begin position="72"/>
        <end position="165"/>
    </location>
</feature>
<feature type="domain" description="Flagellar motor switch protein FliG C-terminal" evidence="12">
    <location>
        <begin position="284"/>
        <end position="395"/>
    </location>
</feature>
<dbReference type="InterPro" id="IPR023087">
    <property type="entry name" value="Flg_Motor_Flig_C"/>
</dbReference>
<evidence type="ECO:0000256" key="2">
    <source>
        <dbReference type="ARBA" id="ARBA00004413"/>
    </source>
</evidence>
<proteinExistence type="inferred from homology"/>
<dbReference type="GO" id="GO:0006935">
    <property type="term" value="P:chemotaxis"/>
    <property type="evidence" value="ECO:0007669"/>
    <property type="project" value="UniProtKB-KW"/>
</dbReference>
<dbReference type="Proteomes" id="UP001208041">
    <property type="component" value="Unassembled WGS sequence"/>
</dbReference>
<keyword evidence="15" id="KW-0966">Cell projection</keyword>
<evidence type="ECO:0000256" key="7">
    <source>
        <dbReference type="ARBA" id="ARBA00022779"/>
    </source>
</evidence>
<sequence>MSTELASLDDLGTPPLDLPPDLPSPADNIPMATPLSSPMSPPAQAEAGNGHRASFSQSDFPSPDQTAILASLSRGQKAAIIVRVLLADGADLPISDFPEDLQHSLTRSMGSLKSITQETMVAVVEEFISEIDNVGMFFPGGLDGALKILENSLSPSMVTRLRREAGGVFYGDPWEKIVDLPTEILLDAMRNESIEVCAVMLSKLDVSRAAELLGLIPGARARRIAYAVSLTKSVTPEAVRRIGISLAQQLNNQPPVAFDDDPVDRVGAILNFSQSRRRDEVLDGLEQDDSDFAARVRKAIFTFANIPQRIYEGDMPKIIRGLDQADLVTALGYARQTGEEAAVDYIMQNMSKRLAASLNEEIGERGEVGEADGEAAQAKVVAMVRRLESTGEISLRMDDA</sequence>
<dbReference type="InterPro" id="IPR032779">
    <property type="entry name" value="FliG_M"/>
</dbReference>
<evidence type="ECO:0000256" key="5">
    <source>
        <dbReference type="ARBA" id="ARBA00022475"/>
    </source>
</evidence>
<comment type="function">
    <text evidence="10">FliG is one of three proteins (FliG, FliN, FliM) that forms the rotor-mounted switch complex (C ring), located at the base of the basal body. This complex interacts with the CheY and CheZ chemotaxis proteins, in addition to contacting components of the motor that determine the direction of flagellar rotation.</text>
</comment>
<dbReference type="AlphaFoldDB" id="A0AAE3LUG1"/>
<dbReference type="GO" id="GO:0009425">
    <property type="term" value="C:bacterial-type flagellum basal body"/>
    <property type="evidence" value="ECO:0007669"/>
    <property type="project" value="UniProtKB-SubCell"/>
</dbReference>
<evidence type="ECO:0000313" key="15">
    <source>
        <dbReference type="EMBL" id="MCV6824055.1"/>
    </source>
</evidence>
<gene>
    <name evidence="15" type="ORF">OH136_05745</name>
</gene>
<evidence type="ECO:0000256" key="1">
    <source>
        <dbReference type="ARBA" id="ARBA00004117"/>
    </source>
</evidence>
<dbReference type="GO" id="GO:0071973">
    <property type="term" value="P:bacterial-type flagellum-dependent cell motility"/>
    <property type="evidence" value="ECO:0007669"/>
    <property type="project" value="InterPro"/>
</dbReference>
<dbReference type="Pfam" id="PF01706">
    <property type="entry name" value="FliG_C"/>
    <property type="match status" value="1"/>
</dbReference>
<keyword evidence="16" id="KW-1185">Reference proteome</keyword>
<evidence type="ECO:0000256" key="4">
    <source>
        <dbReference type="ARBA" id="ARBA00021870"/>
    </source>
</evidence>
<evidence type="ECO:0000313" key="16">
    <source>
        <dbReference type="Proteomes" id="UP001208041"/>
    </source>
</evidence>
<evidence type="ECO:0000259" key="12">
    <source>
        <dbReference type="Pfam" id="PF01706"/>
    </source>
</evidence>
<comment type="similarity">
    <text evidence="3">Belongs to the FliG family.</text>
</comment>
<dbReference type="RefSeq" id="WP_263952879.1">
    <property type="nucleotide sequence ID" value="NZ_JAOYFC010000001.1"/>
</dbReference>
<keyword evidence="7" id="KW-0283">Flagellar rotation</keyword>
<evidence type="ECO:0000256" key="8">
    <source>
        <dbReference type="ARBA" id="ARBA00023136"/>
    </source>
</evidence>
<protein>
    <recommendedName>
        <fullName evidence="4">Flagellar motor switch protein FliG</fullName>
    </recommendedName>
</protein>
<keyword evidence="15" id="KW-0969">Cilium</keyword>
<feature type="domain" description="Flagellar motor switch protein FliG middle" evidence="13">
    <location>
        <begin position="183"/>
        <end position="253"/>
    </location>
</feature>
<evidence type="ECO:0000259" key="13">
    <source>
        <dbReference type="Pfam" id="PF14841"/>
    </source>
</evidence>
<keyword evidence="5" id="KW-1003">Cell membrane</keyword>
<keyword evidence="9" id="KW-0975">Bacterial flagellum</keyword>
<dbReference type="InterPro" id="IPR011002">
    <property type="entry name" value="FliG_a-hlx"/>
</dbReference>
<evidence type="ECO:0000256" key="10">
    <source>
        <dbReference type="ARBA" id="ARBA00025598"/>
    </source>
</evidence>
<dbReference type="GO" id="GO:0005886">
    <property type="term" value="C:plasma membrane"/>
    <property type="evidence" value="ECO:0007669"/>
    <property type="project" value="UniProtKB-SubCell"/>
</dbReference>
<comment type="caution">
    <text evidence="15">The sequence shown here is derived from an EMBL/GenBank/DDBJ whole genome shotgun (WGS) entry which is preliminary data.</text>
</comment>
<organism evidence="15 16">
    <name type="scientific">Halocynthiibacter halioticoli</name>
    <dbReference type="NCBI Taxonomy" id="2986804"/>
    <lineage>
        <taxon>Bacteria</taxon>
        <taxon>Pseudomonadati</taxon>
        <taxon>Pseudomonadota</taxon>
        <taxon>Alphaproteobacteria</taxon>
        <taxon>Rhodobacterales</taxon>
        <taxon>Paracoccaceae</taxon>
        <taxon>Halocynthiibacter</taxon>
    </lineage>
</organism>
<dbReference type="SUPFAM" id="SSF48029">
    <property type="entry name" value="FliG"/>
    <property type="match status" value="2"/>
</dbReference>
<keyword evidence="8" id="KW-0472">Membrane</keyword>
<accession>A0AAE3LUG1</accession>
<dbReference type="InterPro" id="IPR028263">
    <property type="entry name" value="FliG_N"/>
</dbReference>
<keyword evidence="6" id="KW-0145">Chemotaxis</keyword>
<feature type="region of interest" description="Disordered" evidence="11">
    <location>
        <begin position="1"/>
        <end position="61"/>
    </location>
</feature>
<dbReference type="Pfam" id="PF14842">
    <property type="entry name" value="FliG_N"/>
    <property type="match status" value="1"/>
</dbReference>
<dbReference type="EMBL" id="JAOYFC010000001">
    <property type="protein sequence ID" value="MCV6824055.1"/>
    <property type="molecule type" value="Genomic_DNA"/>
</dbReference>
<dbReference type="Gene3D" id="1.10.220.30">
    <property type="match status" value="3"/>
</dbReference>
<name>A0AAE3LUG1_9RHOB</name>
<evidence type="ECO:0000256" key="6">
    <source>
        <dbReference type="ARBA" id="ARBA00022500"/>
    </source>
</evidence>
<evidence type="ECO:0000259" key="14">
    <source>
        <dbReference type="Pfam" id="PF14842"/>
    </source>
</evidence>
<evidence type="ECO:0000256" key="3">
    <source>
        <dbReference type="ARBA" id="ARBA00010299"/>
    </source>
</evidence>
<dbReference type="Pfam" id="PF14841">
    <property type="entry name" value="FliG_M"/>
    <property type="match status" value="1"/>
</dbReference>
<comment type="subcellular location">
    <subcellularLocation>
        <location evidence="1">Bacterial flagellum basal body</location>
    </subcellularLocation>
    <subcellularLocation>
        <location evidence="2">Cell membrane</location>
        <topology evidence="2">Peripheral membrane protein</topology>
        <orientation evidence="2">Cytoplasmic side</orientation>
    </subcellularLocation>
</comment>
<evidence type="ECO:0000256" key="9">
    <source>
        <dbReference type="ARBA" id="ARBA00023143"/>
    </source>
</evidence>
<dbReference type="InterPro" id="IPR000090">
    <property type="entry name" value="Flg_Motor_Flig"/>
</dbReference>